<feature type="compositionally biased region" description="Low complexity" evidence="4">
    <location>
        <begin position="152"/>
        <end position="161"/>
    </location>
</feature>
<evidence type="ECO:0000256" key="4">
    <source>
        <dbReference type="SAM" id="MobiDB-lite"/>
    </source>
</evidence>
<dbReference type="SMART" id="SM00355">
    <property type="entry name" value="ZnF_C2H2"/>
    <property type="match status" value="3"/>
</dbReference>
<accession>A0AAE1Z6L8</accession>
<dbReference type="InterPro" id="IPR022755">
    <property type="entry name" value="Znf_C2H2_jaz"/>
</dbReference>
<comment type="caution">
    <text evidence="6">The sequence shown here is derived from an EMBL/GenBank/DDBJ whole genome shotgun (WGS) entry which is preliminary data.</text>
</comment>
<dbReference type="InterPro" id="IPR001623">
    <property type="entry name" value="DnaJ_domain"/>
</dbReference>
<dbReference type="CDD" id="cd06257">
    <property type="entry name" value="DnaJ"/>
    <property type="match status" value="1"/>
</dbReference>
<reference evidence="6" key="1">
    <citation type="submission" date="2022-04" db="EMBL/GenBank/DDBJ databases">
        <authorList>
            <person name="Xu L."/>
            <person name="Lv Z."/>
        </authorList>
    </citation>
    <scope>NUCLEOTIDE SEQUENCE</scope>
    <source>
        <strain evidence="6">LV_2022a</strain>
    </source>
</reference>
<dbReference type="PRINTS" id="PR00625">
    <property type="entry name" value="JDOMAIN"/>
</dbReference>
<dbReference type="EMBL" id="JALJAT010000006">
    <property type="protein sequence ID" value="KAK4468515.1"/>
    <property type="molecule type" value="Genomic_DNA"/>
</dbReference>
<keyword evidence="3" id="KW-0862">Zinc</keyword>
<evidence type="ECO:0000256" key="3">
    <source>
        <dbReference type="ARBA" id="ARBA00022833"/>
    </source>
</evidence>
<dbReference type="SUPFAM" id="SSF57667">
    <property type="entry name" value="beta-beta-alpha zinc fingers"/>
    <property type="match status" value="2"/>
</dbReference>
<dbReference type="InterPro" id="IPR003604">
    <property type="entry name" value="Matrin/U1-like-C_Znf_C2H2"/>
</dbReference>
<gene>
    <name evidence="6" type="ORF">MN116_007714</name>
</gene>
<dbReference type="GO" id="GO:0005737">
    <property type="term" value="C:cytoplasm"/>
    <property type="evidence" value="ECO:0007669"/>
    <property type="project" value="TreeGrafter"/>
</dbReference>
<dbReference type="PROSITE" id="PS50076">
    <property type="entry name" value="DNAJ_2"/>
    <property type="match status" value="1"/>
</dbReference>
<dbReference type="SUPFAM" id="SSF46565">
    <property type="entry name" value="Chaperone J-domain"/>
    <property type="match status" value="1"/>
</dbReference>
<evidence type="ECO:0000256" key="2">
    <source>
        <dbReference type="ARBA" id="ARBA00022771"/>
    </source>
</evidence>
<keyword evidence="1" id="KW-0479">Metal-binding</keyword>
<feature type="compositionally biased region" description="Basic residues" evidence="4">
    <location>
        <begin position="584"/>
        <end position="597"/>
    </location>
</feature>
<dbReference type="Proteomes" id="UP001292079">
    <property type="component" value="Unassembled WGS sequence"/>
</dbReference>
<dbReference type="GO" id="GO:0003676">
    <property type="term" value="F:nucleic acid binding"/>
    <property type="evidence" value="ECO:0007669"/>
    <property type="project" value="InterPro"/>
</dbReference>
<name>A0AAE1Z6L8_SCHME</name>
<dbReference type="InterPro" id="IPR013087">
    <property type="entry name" value="Znf_C2H2_type"/>
</dbReference>
<dbReference type="Gene3D" id="1.10.287.110">
    <property type="entry name" value="DnaJ domain"/>
    <property type="match status" value="1"/>
</dbReference>
<dbReference type="InterPro" id="IPR051964">
    <property type="entry name" value="Chaperone_stress_response"/>
</dbReference>
<dbReference type="Pfam" id="PF21884">
    <property type="entry name" value="ZUO1-like_ZHD"/>
    <property type="match status" value="1"/>
</dbReference>
<dbReference type="SMART" id="SM00451">
    <property type="entry name" value="ZnF_U1"/>
    <property type="match status" value="2"/>
</dbReference>
<dbReference type="PANTHER" id="PTHR44029:SF1">
    <property type="entry name" value="DNAJ HOMOLOG SUBFAMILY C MEMBER 21"/>
    <property type="match status" value="1"/>
</dbReference>
<dbReference type="Pfam" id="PF00226">
    <property type="entry name" value="DnaJ"/>
    <property type="match status" value="1"/>
</dbReference>
<reference evidence="6" key="2">
    <citation type="journal article" date="2023" name="Infect Dis Poverty">
        <title>Chromosome-scale genome of the human blood fluke Schistosoma mekongi and its implications for public health.</title>
        <authorList>
            <person name="Zhou M."/>
            <person name="Xu L."/>
            <person name="Xu D."/>
            <person name="Chen W."/>
            <person name="Khan J."/>
            <person name="Hu Y."/>
            <person name="Huang H."/>
            <person name="Wei H."/>
            <person name="Zhang Y."/>
            <person name="Chusongsang P."/>
            <person name="Tanasarnprasert K."/>
            <person name="Hu X."/>
            <person name="Limpanont Y."/>
            <person name="Lv Z."/>
        </authorList>
    </citation>
    <scope>NUCLEOTIDE SEQUENCE</scope>
    <source>
        <strain evidence="6">LV_2022a</strain>
    </source>
</reference>
<dbReference type="InterPro" id="IPR054076">
    <property type="entry name" value="ZUO1-like_ZHD"/>
</dbReference>
<dbReference type="GO" id="GO:0008270">
    <property type="term" value="F:zinc ion binding"/>
    <property type="evidence" value="ECO:0007669"/>
    <property type="project" value="UniProtKB-KW"/>
</dbReference>
<dbReference type="PANTHER" id="PTHR44029">
    <property type="entry name" value="DNAJ HOMOLOG SUBFAMILY C MEMBER 21"/>
    <property type="match status" value="1"/>
</dbReference>
<keyword evidence="2" id="KW-0863">Zinc-finger</keyword>
<evidence type="ECO:0000313" key="7">
    <source>
        <dbReference type="Proteomes" id="UP001292079"/>
    </source>
</evidence>
<feature type="compositionally biased region" description="Basic residues" evidence="4">
    <location>
        <begin position="436"/>
        <end position="449"/>
    </location>
</feature>
<sequence>MKCYYELLGVPQNVEQIDLKRAYYKLSLQWHPDKNTAEDTTVIFQDIQEAYKVLSDPHERAWYDKHRAQILQGNSCPSGTSDYQESRVDVFQFFTRSCFEKFDDGPKGLLCCIQKVFTDIAEEEKHAASFTGCPISSSESDSDDDDSRRTSRSYPSFGSSSSSYMEVVAPFYLFWETFETKKTYTWVEKYDTRFASSRQERRAMDAENNRIRMTAIRKRNEEVRQLVSYVKKRDKRVIAEKERIQRAAEEAQTRTQSLAEKARQREATQLHEAWNDEVAFGGIASQWSEQIETELARLEAELDGINLNKPIQNSRVFNHNADANNPHDSADETDAISKGAQNGEYLDTNDKDSETSVPNEELYCIACDKLFASIKAKLNHESSKKHKKQLEYLRKVISEEDNVLQEHLNSVLLIDGQRPSDDEENDVSTINQHSNKLTKRAKKAERRRKKEAELLDPNLSNSRVFNHNADANNPHDSADETDAISKGAQNGEYLDTNDKDSETSVPNEELYCIACDKLFASIKAKLNHESSKKHKKQLEYLRKVISEEDNVLQEHLNSVLLIDGQRPSDDEENDVSTINQHSNKLTKRAKKAERRRKKEAELLDPNLSVTNEQHLPSTKVNGSAESYFLHITKTNFFFTFTNPNCDTTTQLASNIPCGNPIVNSLDEEKLPSKHVNQSIKCVKNITSNSSQVQKIICDTCCVEFQSRNALFNHLKESGHARLKSKAQISSFNVLSHTCDEILKECKQKKKSKR</sequence>
<proteinExistence type="predicted"/>
<dbReference type="AlphaFoldDB" id="A0AAE1Z6L8"/>
<evidence type="ECO:0000259" key="5">
    <source>
        <dbReference type="PROSITE" id="PS50076"/>
    </source>
</evidence>
<dbReference type="Pfam" id="PF12171">
    <property type="entry name" value="zf-C2H2_jaz"/>
    <property type="match status" value="2"/>
</dbReference>
<evidence type="ECO:0000313" key="6">
    <source>
        <dbReference type="EMBL" id="KAK4468515.1"/>
    </source>
</evidence>
<organism evidence="6 7">
    <name type="scientific">Schistosoma mekongi</name>
    <name type="common">Parasitic worm</name>
    <dbReference type="NCBI Taxonomy" id="38744"/>
    <lineage>
        <taxon>Eukaryota</taxon>
        <taxon>Metazoa</taxon>
        <taxon>Spiralia</taxon>
        <taxon>Lophotrochozoa</taxon>
        <taxon>Platyhelminthes</taxon>
        <taxon>Trematoda</taxon>
        <taxon>Digenea</taxon>
        <taxon>Strigeidida</taxon>
        <taxon>Schistosomatoidea</taxon>
        <taxon>Schistosomatidae</taxon>
        <taxon>Schistosoma</taxon>
    </lineage>
</organism>
<feature type="region of interest" description="Disordered" evidence="4">
    <location>
        <begin position="416"/>
        <end position="451"/>
    </location>
</feature>
<dbReference type="Pfam" id="PF12874">
    <property type="entry name" value="zf-met"/>
    <property type="match status" value="1"/>
</dbReference>
<dbReference type="Gene3D" id="3.30.160.60">
    <property type="entry name" value="Classic Zinc Finger"/>
    <property type="match status" value="2"/>
</dbReference>
<dbReference type="InterPro" id="IPR036869">
    <property type="entry name" value="J_dom_sf"/>
</dbReference>
<dbReference type="SMART" id="SM00271">
    <property type="entry name" value="DnaJ"/>
    <property type="match status" value="1"/>
</dbReference>
<evidence type="ECO:0000256" key="1">
    <source>
        <dbReference type="ARBA" id="ARBA00022723"/>
    </source>
</evidence>
<dbReference type="InterPro" id="IPR036236">
    <property type="entry name" value="Znf_C2H2_sf"/>
</dbReference>
<protein>
    <recommendedName>
        <fullName evidence="5">J domain-containing protein</fullName>
    </recommendedName>
</protein>
<keyword evidence="7" id="KW-1185">Reference proteome</keyword>
<feature type="region of interest" description="Disordered" evidence="4">
    <location>
        <begin position="564"/>
        <end position="598"/>
    </location>
</feature>
<dbReference type="PROSITE" id="PS00028">
    <property type="entry name" value="ZINC_FINGER_C2H2_1"/>
    <property type="match status" value="1"/>
</dbReference>
<feature type="region of interest" description="Disordered" evidence="4">
    <location>
        <begin position="131"/>
        <end position="161"/>
    </location>
</feature>
<feature type="domain" description="J" evidence="5">
    <location>
        <begin position="3"/>
        <end position="67"/>
    </location>
</feature>